<name>A0ABP5D3W0_9ACTN</name>
<reference evidence="3" key="1">
    <citation type="journal article" date="2019" name="Int. J. Syst. Evol. Microbiol.">
        <title>The Global Catalogue of Microorganisms (GCM) 10K type strain sequencing project: providing services to taxonomists for standard genome sequencing and annotation.</title>
        <authorList>
            <consortium name="The Broad Institute Genomics Platform"/>
            <consortium name="The Broad Institute Genome Sequencing Center for Infectious Disease"/>
            <person name="Wu L."/>
            <person name="Ma J."/>
        </authorList>
    </citation>
    <scope>NUCLEOTIDE SEQUENCE [LARGE SCALE GENOMIC DNA]</scope>
    <source>
        <strain evidence="3">JCM 16013</strain>
    </source>
</reference>
<sequence length="307" mass="31481">MRYQRVVSGFAVAAAFVLTGTACSSGGTAGAGTAPADPAAAGARAQGLTALAKMTAPQAVAQTTKAVTARQSVKMHMVVTMPSLTETADGAMNYGGDVKADVTMTMSSTDPKAGALFAKMGTMEMRIIGSVGYVDMGKDPEFADAFHGKPWVKVDFGQVDKVPALKSFSYLKDMTKNQDPGAQLDALLASPDLKLVGTEQRAGVQALHYSGVVSPDDVLSATKAGSGLTQQDLDSAKALMQQSGATKADFDLWIGGDGLPVAITFSEDTKAGKVSGDVSYSDWGAPVAPTAPPADQTADLVQILGGH</sequence>
<feature type="chain" id="PRO_5046886097" description="Lipoprotein" evidence="1">
    <location>
        <begin position="25"/>
        <end position="307"/>
    </location>
</feature>
<dbReference type="Proteomes" id="UP001499854">
    <property type="component" value="Unassembled WGS sequence"/>
</dbReference>
<comment type="caution">
    <text evidence="2">The sequence shown here is derived from an EMBL/GenBank/DDBJ whole genome shotgun (WGS) entry which is preliminary data.</text>
</comment>
<dbReference type="SUPFAM" id="SSF89392">
    <property type="entry name" value="Prokaryotic lipoproteins and lipoprotein localization factors"/>
    <property type="match status" value="1"/>
</dbReference>
<evidence type="ECO:0000313" key="3">
    <source>
        <dbReference type="Proteomes" id="UP001499854"/>
    </source>
</evidence>
<dbReference type="InterPro" id="IPR029046">
    <property type="entry name" value="LolA/LolB/LppX"/>
</dbReference>
<proteinExistence type="predicted"/>
<accession>A0ABP5D3W0</accession>
<dbReference type="EMBL" id="BAAAQM010000019">
    <property type="protein sequence ID" value="GAA1973670.1"/>
    <property type="molecule type" value="Genomic_DNA"/>
</dbReference>
<protein>
    <recommendedName>
        <fullName evidence="4">Lipoprotein</fullName>
    </recommendedName>
</protein>
<dbReference type="PROSITE" id="PS51257">
    <property type="entry name" value="PROKAR_LIPOPROTEIN"/>
    <property type="match status" value="1"/>
</dbReference>
<gene>
    <name evidence="2" type="ORF">GCM10009838_36980</name>
</gene>
<dbReference type="Gene3D" id="2.50.20.20">
    <property type="match status" value="1"/>
</dbReference>
<evidence type="ECO:0000256" key="1">
    <source>
        <dbReference type="SAM" id="SignalP"/>
    </source>
</evidence>
<evidence type="ECO:0008006" key="4">
    <source>
        <dbReference type="Google" id="ProtNLM"/>
    </source>
</evidence>
<keyword evidence="3" id="KW-1185">Reference proteome</keyword>
<dbReference type="RefSeq" id="WP_344658288.1">
    <property type="nucleotide sequence ID" value="NZ_BAAAQM010000019.1"/>
</dbReference>
<evidence type="ECO:0000313" key="2">
    <source>
        <dbReference type="EMBL" id="GAA1973670.1"/>
    </source>
</evidence>
<organism evidence="2 3">
    <name type="scientific">Catenulispora subtropica</name>
    <dbReference type="NCBI Taxonomy" id="450798"/>
    <lineage>
        <taxon>Bacteria</taxon>
        <taxon>Bacillati</taxon>
        <taxon>Actinomycetota</taxon>
        <taxon>Actinomycetes</taxon>
        <taxon>Catenulisporales</taxon>
        <taxon>Catenulisporaceae</taxon>
        <taxon>Catenulispora</taxon>
    </lineage>
</organism>
<keyword evidence="1" id="KW-0732">Signal</keyword>
<feature type="signal peptide" evidence="1">
    <location>
        <begin position="1"/>
        <end position="24"/>
    </location>
</feature>